<reference evidence="2" key="2">
    <citation type="journal article" date="2007" name="PLoS Biol.">
        <title>Survey sequencing and comparative analysis of the elephant shark (Callorhinchus milii) genome.</title>
        <authorList>
            <person name="Venkatesh B."/>
            <person name="Kirkness E.F."/>
            <person name="Loh Y.H."/>
            <person name="Halpern A.L."/>
            <person name="Lee A.P."/>
            <person name="Johnson J."/>
            <person name="Dandona N."/>
            <person name="Viswanathan L.D."/>
            <person name="Tay A."/>
            <person name="Venter J.C."/>
            <person name="Strausberg R.L."/>
            <person name="Brenner S."/>
        </authorList>
    </citation>
    <scope>NUCLEOTIDE SEQUENCE [LARGE SCALE GENOMIC DNA]</scope>
</reference>
<dbReference type="GO" id="GO:0005634">
    <property type="term" value="C:nucleus"/>
    <property type="evidence" value="ECO:0007669"/>
    <property type="project" value="TreeGrafter"/>
</dbReference>
<name>A0A4W3HU96_CALMI</name>
<dbReference type="GeneTree" id="ENSGT00390000005773"/>
<dbReference type="Proteomes" id="UP000314986">
    <property type="component" value="Unassembled WGS sequence"/>
</dbReference>
<sequence length="179" mass="19995">PLNIAHILLHSCWAPRVAEIEPSIIQDAIDNPPTSEWIQFFTDAGIPPGPAVNYAISFVDNRIQKNMLMDLTKDIVHELGITVVGDIIAILKHAKLVHKQVSSQGIMFTTTTTKLHLYSAFHVRRTTQSAGQTQLHTHTTHTIHAPHTHKHTTRTHHTPQVYCNAYAVDPIFTPDVLPT</sequence>
<dbReference type="Pfam" id="PF18017">
    <property type="entry name" value="SAM_4"/>
    <property type="match status" value="1"/>
</dbReference>
<dbReference type="PANTHER" id="PTHR21359:SF1">
    <property type="entry name" value="DUF5577 DOMAIN-CONTAINING PROTEIN"/>
    <property type="match status" value="1"/>
</dbReference>
<dbReference type="PANTHER" id="PTHR21359">
    <property type="entry name" value="DUF5577 DOMAIN-CONTAINING PROTEIN"/>
    <property type="match status" value="1"/>
</dbReference>
<dbReference type="Ensembl" id="ENSCMIT00000012962.1">
    <property type="protein sequence ID" value="ENSCMIP00000012674.1"/>
    <property type="gene ID" value="ENSCMIG00000006429.1"/>
</dbReference>
<reference evidence="2" key="1">
    <citation type="journal article" date="2006" name="Science">
        <title>Ancient noncoding elements conserved in the human genome.</title>
        <authorList>
            <person name="Venkatesh B."/>
            <person name="Kirkness E.F."/>
            <person name="Loh Y.H."/>
            <person name="Halpern A.L."/>
            <person name="Lee A.P."/>
            <person name="Johnson J."/>
            <person name="Dandona N."/>
            <person name="Viswanathan L.D."/>
            <person name="Tay A."/>
            <person name="Venter J.C."/>
            <person name="Strausberg R.L."/>
            <person name="Brenner S."/>
        </authorList>
    </citation>
    <scope>NUCLEOTIDE SEQUENCE [LARGE SCALE GENOMIC DNA]</scope>
</reference>
<reference evidence="2" key="3">
    <citation type="journal article" date="2014" name="Nature">
        <title>Elephant shark genome provides unique insights into gnathostome evolution.</title>
        <authorList>
            <consortium name="International Elephant Shark Genome Sequencing Consortium"/>
            <person name="Venkatesh B."/>
            <person name="Lee A.P."/>
            <person name="Ravi V."/>
            <person name="Maurya A.K."/>
            <person name="Lian M.M."/>
            <person name="Swann J.B."/>
            <person name="Ohta Y."/>
            <person name="Flajnik M.F."/>
            <person name="Sutoh Y."/>
            <person name="Kasahara M."/>
            <person name="Hoon S."/>
            <person name="Gangu V."/>
            <person name="Roy S.W."/>
            <person name="Irimia M."/>
            <person name="Korzh V."/>
            <person name="Kondrychyn I."/>
            <person name="Lim Z.W."/>
            <person name="Tay B.H."/>
            <person name="Tohari S."/>
            <person name="Kong K.W."/>
            <person name="Ho S."/>
            <person name="Lorente-Galdos B."/>
            <person name="Quilez J."/>
            <person name="Marques-Bonet T."/>
            <person name="Raney B.J."/>
            <person name="Ingham P.W."/>
            <person name="Tay A."/>
            <person name="Hillier L.W."/>
            <person name="Minx P."/>
            <person name="Boehm T."/>
            <person name="Wilson R.K."/>
            <person name="Brenner S."/>
            <person name="Warren W.C."/>
        </authorList>
    </citation>
    <scope>NUCLEOTIDE SEQUENCE [LARGE SCALE GENOMIC DNA]</scope>
</reference>
<dbReference type="Gene3D" id="1.10.150.50">
    <property type="entry name" value="Transcription Factor, Ets-1"/>
    <property type="match status" value="1"/>
</dbReference>
<dbReference type="InParanoid" id="A0A4W3HU96"/>
<protein>
    <recommendedName>
        <fullName evidence="3">DUF5577 domain-containing protein</fullName>
    </recommendedName>
</protein>
<dbReference type="AlphaFoldDB" id="A0A4W3HU96"/>
<evidence type="ECO:0000313" key="1">
    <source>
        <dbReference type="Ensembl" id="ENSCMIP00000012674.1"/>
    </source>
</evidence>
<keyword evidence="2" id="KW-1185">Reference proteome</keyword>
<dbReference type="InterPro" id="IPR039161">
    <property type="entry name" value="C19orf47-like"/>
</dbReference>
<dbReference type="CDD" id="cd09531">
    <property type="entry name" value="SAM_CS047"/>
    <property type="match status" value="1"/>
</dbReference>
<reference evidence="1" key="5">
    <citation type="submission" date="2025-09" db="UniProtKB">
        <authorList>
            <consortium name="Ensembl"/>
        </authorList>
    </citation>
    <scope>IDENTIFICATION</scope>
</reference>
<proteinExistence type="predicted"/>
<dbReference type="InterPro" id="IPR013761">
    <property type="entry name" value="SAM/pointed_sf"/>
</dbReference>
<dbReference type="InterPro" id="IPR040772">
    <property type="entry name" value="C19orf47_SAM"/>
</dbReference>
<accession>A0A4W3HU96</accession>
<reference evidence="1" key="4">
    <citation type="submission" date="2025-08" db="UniProtKB">
        <authorList>
            <consortium name="Ensembl"/>
        </authorList>
    </citation>
    <scope>IDENTIFICATION</scope>
</reference>
<dbReference type="SUPFAM" id="SSF47769">
    <property type="entry name" value="SAM/Pointed domain"/>
    <property type="match status" value="1"/>
</dbReference>
<evidence type="ECO:0000313" key="2">
    <source>
        <dbReference type="Proteomes" id="UP000314986"/>
    </source>
</evidence>
<organism evidence="1 2">
    <name type="scientific">Callorhinchus milii</name>
    <name type="common">Ghost shark</name>
    <dbReference type="NCBI Taxonomy" id="7868"/>
    <lineage>
        <taxon>Eukaryota</taxon>
        <taxon>Metazoa</taxon>
        <taxon>Chordata</taxon>
        <taxon>Craniata</taxon>
        <taxon>Vertebrata</taxon>
        <taxon>Chondrichthyes</taxon>
        <taxon>Holocephali</taxon>
        <taxon>Chimaeriformes</taxon>
        <taxon>Callorhinchidae</taxon>
        <taxon>Callorhinchus</taxon>
    </lineage>
</organism>
<evidence type="ECO:0008006" key="3">
    <source>
        <dbReference type="Google" id="ProtNLM"/>
    </source>
</evidence>